<dbReference type="CDD" id="cd00831">
    <property type="entry name" value="CHS_like"/>
    <property type="match status" value="1"/>
</dbReference>
<evidence type="ECO:0000256" key="3">
    <source>
        <dbReference type="PIRSR" id="PIRSR000451-1"/>
    </source>
</evidence>
<evidence type="ECO:0000259" key="5">
    <source>
        <dbReference type="Pfam" id="PF02797"/>
    </source>
</evidence>
<reference evidence="6" key="1">
    <citation type="submission" date="2021-03" db="EMBL/GenBank/DDBJ databases">
        <title>Leucobacter chromiisoli sp. nov., isolated from chromium-containing soil of chemical plant.</title>
        <authorList>
            <person name="Xu Z."/>
        </authorList>
    </citation>
    <scope>NUCLEOTIDE SEQUENCE</scope>
    <source>
        <strain evidence="6">K 70/01</strain>
    </source>
</reference>
<dbReference type="PIRSF" id="PIRSF000451">
    <property type="entry name" value="PKS_III"/>
    <property type="match status" value="1"/>
</dbReference>
<dbReference type="GO" id="GO:0016747">
    <property type="term" value="F:acyltransferase activity, transferring groups other than amino-acyl groups"/>
    <property type="evidence" value="ECO:0007669"/>
    <property type="project" value="InterPro"/>
</dbReference>
<dbReference type="RefSeq" id="WP_208238070.1">
    <property type="nucleotide sequence ID" value="NZ_BAAAQU010000001.1"/>
</dbReference>
<evidence type="ECO:0000256" key="1">
    <source>
        <dbReference type="ARBA" id="ARBA00005531"/>
    </source>
</evidence>
<keyword evidence="7" id="KW-1185">Reference proteome</keyword>
<dbReference type="Pfam" id="PF00195">
    <property type="entry name" value="Chal_sti_synt_N"/>
    <property type="match status" value="1"/>
</dbReference>
<dbReference type="EMBL" id="JAGFBF010000004">
    <property type="protein sequence ID" value="MBO2989678.1"/>
    <property type="molecule type" value="Genomic_DNA"/>
</dbReference>
<dbReference type="InterPro" id="IPR011141">
    <property type="entry name" value="Polyketide_synthase_type-III"/>
</dbReference>
<name>A0A939QGF6_9MICO</name>
<keyword evidence="2" id="KW-0808">Transferase</keyword>
<dbReference type="PANTHER" id="PTHR11877">
    <property type="entry name" value="HYDROXYMETHYLGLUTARYL-COA SYNTHASE"/>
    <property type="match status" value="1"/>
</dbReference>
<comment type="similarity">
    <text evidence="1">Belongs to the thiolase-like superfamily. Chalcone/stilbene synthases family.</text>
</comment>
<dbReference type="InterPro" id="IPR012328">
    <property type="entry name" value="Chalcone/stilbene_synt_C"/>
</dbReference>
<dbReference type="AlphaFoldDB" id="A0A939QGF6"/>
<protein>
    <submittedName>
        <fullName evidence="6">Type III polyketide synthase</fullName>
    </submittedName>
</protein>
<comment type="caution">
    <text evidence="6">The sequence shown here is derived from an EMBL/GenBank/DDBJ whole genome shotgun (WGS) entry which is preliminary data.</text>
</comment>
<evidence type="ECO:0000259" key="4">
    <source>
        <dbReference type="Pfam" id="PF00195"/>
    </source>
</evidence>
<dbReference type="InterPro" id="IPR016039">
    <property type="entry name" value="Thiolase-like"/>
</dbReference>
<evidence type="ECO:0000313" key="6">
    <source>
        <dbReference type="EMBL" id="MBO2989678.1"/>
    </source>
</evidence>
<proteinExistence type="inferred from homology"/>
<dbReference type="InterPro" id="IPR001099">
    <property type="entry name" value="Chalcone/stilbene_synt_N"/>
</dbReference>
<sequence>MVRDARDEGSPPQPSIVALGTAVPETVITQDRVRDLFVAHAADDRRAARIVRAVFDSAAIDSRRTVVPELGGRGTGPFVDRDTGRIGVPSTAARNSRYAAAAPDLFAAAATEALAAAGVAPGAVTHVITVSCTGFFAPGPEFRLVTDLGLDPTAQRYHLGFQGCAAAIPALRMAAQFCTADPTAVVLVVSAELCSLHIQASTHPDQLVSSAIFADGAAAAIVSADPELSRGRPYLEIGAFGTVIASEGEADMRWTIADAGFDMTLTPEVPRIVGREVRAALSGHDIDADPPSRWAVHPGGRSILDRVESALDLSDDALATSRAVLRRFGNMSSATILFVLRDVLGAPDLTDGERVLAAAFGPGLTVESASLRVRMPAEPRS</sequence>
<dbReference type="Proteomes" id="UP000668403">
    <property type="component" value="Unassembled WGS sequence"/>
</dbReference>
<evidence type="ECO:0000313" key="7">
    <source>
        <dbReference type="Proteomes" id="UP000668403"/>
    </source>
</evidence>
<feature type="active site" description="Acyl-thioester intermediate" evidence="3">
    <location>
        <position position="164"/>
    </location>
</feature>
<accession>A0A939QGF6</accession>
<dbReference type="Pfam" id="PF02797">
    <property type="entry name" value="Chal_sti_synt_C"/>
    <property type="match status" value="1"/>
</dbReference>
<dbReference type="SUPFAM" id="SSF53901">
    <property type="entry name" value="Thiolase-like"/>
    <property type="match status" value="1"/>
</dbReference>
<gene>
    <name evidence="6" type="ORF">J4H85_06675</name>
</gene>
<dbReference type="PANTHER" id="PTHR11877:SF46">
    <property type="entry name" value="TYPE III POLYKETIDE SYNTHASE A"/>
    <property type="match status" value="1"/>
</dbReference>
<organism evidence="6 7">
    <name type="scientific">Leucobacter tardus</name>
    <dbReference type="NCBI Taxonomy" id="501483"/>
    <lineage>
        <taxon>Bacteria</taxon>
        <taxon>Bacillati</taxon>
        <taxon>Actinomycetota</taxon>
        <taxon>Actinomycetes</taxon>
        <taxon>Micrococcales</taxon>
        <taxon>Microbacteriaceae</taxon>
        <taxon>Leucobacter</taxon>
    </lineage>
</organism>
<dbReference type="GO" id="GO:0030639">
    <property type="term" value="P:polyketide biosynthetic process"/>
    <property type="evidence" value="ECO:0007669"/>
    <property type="project" value="TreeGrafter"/>
</dbReference>
<evidence type="ECO:0000256" key="2">
    <source>
        <dbReference type="ARBA" id="ARBA00022679"/>
    </source>
</evidence>
<feature type="domain" description="Chalcone/stilbene synthase N-terminal" evidence="4">
    <location>
        <begin position="14"/>
        <end position="226"/>
    </location>
</feature>
<dbReference type="Gene3D" id="3.40.47.10">
    <property type="match status" value="2"/>
</dbReference>
<feature type="domain" description="Chalcone/stilbene synthase C-terminal" evidence="5">
    <location>
        <begin position="248"/>
        <end position="372"/>
    </location>
</feature>